<dbReference type="Gene3D" id="2.60.40.2030">
    <property type="match status" value="1"/>
</dbReference>
<organism evidence="1 2">
    <name type="scientific">Marinobacter fuscus</name>
    <dbReference type="NCBI Taxonomy" id="2109942"/>
    <lineage>
        <taxon>Bacteria</taxon>
        <taxon>Pseudomonadati</taxon>
        <taxon>Pseudomonadota</taxon>
        <taxon>Gammaproteobacteria</taxon>
        <taxon>Pseudomonadales</taxon>
        <taxon>Marinobacteraceae</taxon>
        <taxon>Marinobacter</taxon>
    </lineage>
</organism>
<keyword evidence="2" id="KW-1185">Reference proteome</keyword>
<gene>
    <name evidence="1" type="ORF">C7H09_13220</name>
</gene>
<comment type="caution">
    <text evidence="1">The sequence shown here is derived from an EMBL/GenBank/DDBJ whole genome shotgun (WGS) entry which is preliminary data.</text>
</comment>
<dbReference type="RefSeq" id="WP_106763422.1">
    <property type="nucleotide sequence ID" value="NZ_PXNP01000097.1"/>
</dbReference>
<dbReference type="SUPFAM" id="SSF141072">
    <property type="entry name" value="CalX-like"/>
    <property type="match status" value="1"/>
</dbReference>
<evidence type="ECO:0000313" key="2">
    <source>
        <dbReference type="Proteomes" id="UP000239866"/>
    </source>
</evidence>
<evidence type="ECO:0000313" key="1">
    <source>
        <dbReference type="EMBL" id="PSF05621.1"/>
    </source>
</evidence>
<dbReference type="AlphaFoldDB" id="A0A2T1K640"/>
<name>A0A2T1K640_9GAMM</name>
<proteinExistence type="predicted"/>
<dbReference type="InterPro" id="IPR038081">
    <property type="entry name" value="CalX-like_sf"/>
</dbReference>
<dbReference type="Proteomes" id="UP000239866">
    <property type="component" value="Unassembled WGS sequence"/>
</dbReference>
<reference evidence="1 2" key="1">
    <citation type="submission" date="2018-03" db="EMBL/GenBank/DDBJ databases">
        <title>Marinobacter brunus sp. nov., a marine bacterium of Gamma-proteobacteria isolated from the surface seawater of the South China Sea.</title>
        <authorList>
            <person name="Cheng H."/>
            <person name="Wu Y.-H."/>
            <person name="Xamxidin M."/>
            <person name="Xu X.-W."/>
        </authorList>
    </citation>
    <scope>NUCLEOTIDE SEQUENCE [LARGE SCALE GENOMIC DNA]</scope>
    <source>
        <strain evidence="1 2">NH169-3</strain>
    </source>
</reference>
<sequence length="912" mass="97911">MGADLSFRFPVSGRCAGLILALAAISGCKTEADPDQPTLLGAPPAVAYLGVEYYYNWGAYGGESILDYSLTNEPAWLALEDTSNKARQGIIMRGVPGLTGGSRGESDLGQRENIELVTTDGRAAGFEPFSIDVKHNLVALEETTLTEGETQEPDEARETRCAIPELDTGSYSFNLPRYSAADGAPDGFIPVVYETRRAFARVTLDQPSVTRVALAFEFRSDFDPGRCDNNQVDPNHQDCRQSSANRNYAVIGEDIVALGDPARFPVDQNGEPLTYIRYATDDNPVYRGVITFEPGVTECYIPFEVVDDRIPEEPETVELVLTEVREGIASLGSSGRGLKSSIVINDNEPELRIETLGGGNRDTINAGETRLYRAILQEDRTAEFRARLARVGELTGVSAETFEIVQESAANPGSYRVDNTLVFPVGQNEVEFGVRARNYSTLSTARDDNRVPLGTDRRFQAGRDGYVRPAQEVLLELNLNRLTSPLSWADGFVPTDVAVNHNGRLFVAGYDPSANNQVQVRVHAQDGVPLETVEVTPVGMALPPTAVYIDAKSRVVSQNNNRIDRHELAVAFSIAQSIAGEPVLGGTDALVALYHYESDAYQPTWPGTVYRAGTSGDDTVRWVGINRASGALSIGGETRGAWPGQSYAGGIDSFIAQVHSQQNAGILEPVPGPVKQVGSSGDETVAGGDARSSLALNFGNASTTLDGLGKIGPYFFNGNSSGQPTVYQVGVSADESLGAGVYDGAGVVLLGSALQSYGISKPGEDNPGQSDNLLVREAINSRAGFALGFSLSGQPTSAFTLNDIDDSADEWLTAGVLFDRDLVVAGSTTGRFTGNSQGPVANSTNGIFARLNREDSEQPYRNWRSQLASDNLEILDLENYRDHELVALVSQEGERKLILLGPEGDLLTPLVP</sequence>
<protein>
    <submittedName>
        <fullName evidence="1">Uncharacterized protein</fullName>
    </submittedName>
</protein>
<dbReference type="OrthoDB" id="6339802at2"/>
<accession>A0A2T1K640</accession>
<dbReference type="EMBL" id="PXNP01000097">
    <property type="protein sequence ID" value="PSF05621.1"/>
    <property type="molecule type" value="Genomic_DNA"/>
</dbReference>